<dbReference type="EMBL" id="BAABLD010000017">
    <property type="protein sequence ID" value="GAA5172555.1"/>
    <property type="molecule type" value="Genomic_DNA"/>
</dbReference>
<dbReference type="PANTHER" id="PTHR36302:SF1">
    <property type="entry name" value="COPPER CHAPERONE PCU(A)C"/>
    <property type="match status" value="1"/>
</dbReference>
<reference evidence="3" key="1">
    <citation type="journal article" date="2019" name="Int. J. Syst. Evol. Microbiol.">
        <title>The Global Catalogue of Microorganisms (GCM) 10K type strain sequencing project: providing services to taxonomists for standard genome sequencing and annotation.</title>
        <authorList>
            <consortium name="The Broad Institute Genomics Platform"/>
            <consortium name="The Broad Institute Genome Sequencing Center for Infectious Disease"/>
            <person name="Wu L."/>
            <person name="Ma J."/>
        </authorList>
    </citation>
    <scope>NUCLEOTIDE SEQUENCE [LARGE SCALE GENOMIC DNA]</scope>
    <source>
        <strain evidence="3">JCM 18715</strain>
    </source>
</reference>
<evidence type="ECO:0000313" key="2">
    <source>
        <dbReference type="EMBL" id="GAA5172555.1"/>
    </source>
</evidence>
<dbReference type="Gene3D" id="2.60.40.1890">
    <property type="entry name" value="PCu(A)C copper chaperone"/>
    <property type="match status" value="1"/>
</dbReference>
<evidence type="ECO:0008006" key="4">
    <source>
        <dbReference type="Google" id="ProtNLM"/>
    </source>
</evidence>
<sequence length="159" mass="16833">MKKGSHMFKTLLLSACLLASSLAQAHEFSAGKLRIIHPWARATAPGAMAGGGFLKIENKGEADRLVSASAGVSEAVELHTMSMEGDVMKMQKLDRGIELPAGKTTELKPGGLHIMFIGLKAPLKQGEKFPLKLKFEKAGEVNVEVAIDAMTAGTSGHAH</sequence>
<feature type="signal peptide" evidence="1">
    <location>
        <begin position="1"/>
        <end position="25"/>
    </location>
</feature>
<evidence type="ECO:0000256" key="1">
    <source>
        <dbReference type="SAM" id="SignalP"/>
    </source>
</evidence>
<proteinExistence type="predicted"/>
<gene>
    <name evidence="2" type="ORF">GCM10025770_38960</name>
</gene>
<dbReference type="Proteomes" id="UP001500547">
    <property type="component" value="Unassembled WGS sequence"/>
</dbReference>
<dbReference type="SUPFAM" id="SSF110087">
    <property type="entry name" value="DR1885-like metal-binding protein"/>
    <property type="match status" value="1"/>
</dbReference>
<feature type="chain" id="PRO_5045786071" description="Copper chaperone PCu(A)C" evidence="1">
    <location>
        <begin position="26"/>
        <end position="159"/>
    </location>
</feature>
<dbReference type="InterPro" id="IPR058248">
    <property type="entry name" value="Lxx211020-like"/>
</dbReference>
<keyword evidence="1" id="KW-0732">Signal</keyword>
<dbReference type="InterPro" id="IPR036182">
    <property type="entry name" value="PCuAC_sf"/>
</dbReference>
<dbReference type="InterPro" id="IPR007410">
    <property type="entry name" value="LpqE-like"/>
</dbReference>
<dbReference type="PANTHER" id="PTHR36302">
    <property type="entry name" value="BLR7088 PROTEIN"/>
    <property type="match status" value="1"/>
</dbReference>
<accession>A0ABP9R7V8</accession>
<keyword evidence="3" id="KW-1185">Reference proteome</keyword>
<comment type="caution">
    <text evidence="2">The sequence shown here is derived from an EMBL/GenBank/DDBJ whole genome shotgun (WGS) entry which is preliminary data.</text>
</comment>
<dbReference type="Pfam" id="PF04314">
    <property type="entry name" value="PCuAC"/>
    <property type="match status" value="1"/>
</dbReference>
<protein>
    <recommendedName>
        <fullName evidence="4">Copper chaperone PCu(A)C</fullName>
    </recommendedName>
</protein>
<evidence type="ECO:0000313" key="3">
    <source>
        <dbReference type="Proteomes" id="UP001500547"/>
    </source>
</evidence>
<name>A0ABP9R7V8_9RHOO</name>
<organism evidence="2 3">
    <name type="scientific">Viridibacterium curvum</name>
    <dbReference type="NCBI Taxonomy" id="1101404"/>
    <lineage>
        <taxon>Bacteria</taxon>
        <taxon>Pseudomonadati</taxon>
        <taxon>Pseudomonadota</taxon>
        <taxon>Betaproteobacteria</taxon>
        <taxon>Rhodocyclales</taxon>
        <taxon>Rhodocyclaceae</taxon>
        <taxon>Viridibacterium</taxon>
    </lineage>
</organism>